<evidence type="ECO:0000313" key="1">
    <source>
        <dbReference type="EMBL" id="PTQ12215.1"/>
    </source>
</evidence>
<sequence length="76" mass="8459">MFPAPSKLADRLRTEIWVEKPVVAPQSLRNRTARQSPDGASALPTMLFRQVSEQAAALDAAREIRTIRRNGFIVLA</sequence>
<dbReference type="Proteomes" id="UP000244162">
    <property type="component" value="Unassembled WGS sequence"/>
</dbReference>
<name>A0A2T5FZV0_9SPHN</name>
<reference evidence="1 2" key="1">
    <citation type="submission" date="2017-09" db="EMBL/GenBank/DDBJ databases">
        <title>Sphingomonas panjinensis sp.nov., isolated from oil-contaminated soil.</title>
        <authorList>
            <person name="Wang L."/>
            <person name="Chen L."/>
        </authorList>
    </citation>
    <scope>NUCLEOTIDE SEQUENCE [LARGE SCALE GENOMIC DNA]</scope>
    <source>
        <strain evidence="1 2">FW-11</strain>
    </source>
</reference>
<organism evidence="1 2">
    <name type="scientific">Sphingomonas oleivorans</name>
    <dbReference type="NCBI Taxonomy" id="1735121"/>
    <lineage>
        <taxon>Bacteria</taxon>
        <taxon>Pseudomonadati</taxon>
        <taxon>Pseudomonadota</taxon>
        <taxon>Alphaproteobacteria</taxon>
        <taxon>Sphingomonadales</taxon>
        <taxon>Sphingomonadaceae</taxon>
        <taxon>Sphingomonas</taxon>
    </lineage>
</organism>
<dbReference type="EMBL" id="NWBU01000005">
    <property type="protein sequence ID" value="PTQ12215.1"/>
    <property type="molecule type" value="Genomic_DNA"/>
</dbReference>
<protein>
    <submittedName>
        <fullName evidence="1">Uncharacterized protein</fullName>
    </submittedName>
</protein>
<proteinExistence type="predicted"/>
<dbReference type="AlphaFoldDB" id="A0A2T5FZV0"/>
<comment type="caution">
    <text evidence="1">The sequence shown here is derived from an EMBL/GenBank/DDBJ whole genome shotgun (WGS) entry which is preliminary data.</text>
</comment>
<accession>A0A2T5FZV0</accession>
<keyword evidence="2" id="KW-1185">Reference proteome</keyword>
<evidence type="ECO:0000313" key="2">
    <source>
        <dbReference type="Proteomes" id="UP000244162"/>
    </source>
</evidence>
<gene>
    <name evidence="1" type="ORF">CLG96_06615</name>
</gene>